<dbReference type="GO" id="GO:0016705">
    <property type="term" value="F:oxidoreductase activity, acting on paired donors, with incorporation or reduction of molecular oxygen"/>
    <property type="evidence" value="ECO:0007669"/>
    <property type="project" value="InterPro"/>
</dbReference>
<comment type="cofactor">
    <cofactor evidence="1 8">
        <name>heme</name>
        <dbReference type="ChEBI" id="CHEBI:30413"/>
    </cofactor>
</comment>
<evidence type="ECO:0000256" key="8">
    <source>
        <dbReference type="PIRSR" id="PIRSR602401-1"/>
    </source>
</evidence>
<evidence type="ECO:0000256" key="5">
    <source>
        <dbReference type="ARBA" id="ARBA00023002"/>
    </source>
</evidence>
<keyword evidence="6 8" id="KW-0408">Iron</keyword>
<reference evidence="11" key="1">
    <citation type="journal article" date="2002" name="Science">
        <title>The draft genome of Ciona intestinalis: insights into chordate and vertebrate origins.</title>
        <authorList>
            <person name="Dehal P."/>
            <person name="Satou Y."/>
            <person name="Campbell R.K."/>
            <person name="Chapman J."/>
            <person name="Degnan B."/>
            <person name="De Tomaso A."/>
            <person name="Davidson B."/>
            <person name="Di Gregorio A."/>
            <person name="Gelpke M."/>
            <person name="Goodstein D.M."/>
            <person name="Harafuji N."/>
            <person name="Hastings K.E."/>
            <person name="Ho I."/>
            <person name="Hotta K."/>
            <person name="Huang W."/>
            <person name="Kawashima T."/>
            <person name="Lemaire P."/>
            <person name="Martinez D."/>
            <person name="Meinertzhagen I.A."/>
            <person name="Necula S."/>
            <person name="Nonaka M."/>
            <person name="Putnam N."/>
            <person name="Rash S."/>
            <person name="Saiga H."/>
            <person name="Satake M."/>
            <person name="Terry A."/>
            <person name="Yamada L."/>
            <person name="Wang H.G."/>
            <person name="Awazu S."/>
            <person name="Azumi K."/>
            <person name="Boore J."/>
            <person name="Branno M."/>
            <person name="Chin-Bow S."/>
            <person name="DeSantis R."/>
            <person name="Doyle S."/>
            <person name="Francino P."/>
            <person name="Keys D.N."/>
            <person name="Haga S."/>
            <person name="Hayashi H."/>
            <person name="Hino K."/>
            <person name="Imai K.S."/>
            <person name="Inaba K."/>
            <person name="Kano S."/>
            <person name="Kobayashi K."/>
            <person name="Kobayashi M."/>
            <person name="Lee B.I."/>
            <person name="Makabe K.W."/>
            <person name="Manohar C."/>
            <person name="Matassi G."/>
            <person name="Medina M."/>
            <person name="Mochizuki Y."/>
            <person name="Mount S."/>
            <person name="Morishita T."/>
            <person name="Miura S."/>
            <person name="Nakayama A."/>
            <person name="Nishizaka S."/>
            <person name="Nomoto H."/>
            <person name="Ohta F."/>
            <person name="Oishi K."/>
            <person name="Rigoutsos I."/>
            <person name="Sano M."/>
            <person name="Sasaki A."/>
            <person name="Sasakura Y."/>
            <person name="Shoguchi E."/>
            <person name="Shin-i T."/>
            <person name="Spagnuolo A."/>
            <person name="Stainier D."/>
            <person name="Suzuki M.M."/>
            <person name="Tassy O."/>
            <person name="Takatori N."/>
            <person name="Tokuoka M."/>
            <person name="Yagi K."/>
            <person name="Yoshizaki F."/>
            <person name="Wada S."/>
            <person name="Zhang C."/>
            <person name="Hyatt P.D."/>
            <person name="Larimer F."/>
            <person name="Detter C."/>
            <person name="Doggett N."/>
            <person name="Glavina T."/>
            <person name="Hawkins T."/>
            <person name="Richardson P."/>
            <person name="Lucas S."/>
            <person name="Kohara Y."/>
            <person name="Levine M."/>
            <person name="Satoh N."/>
            <person name="Rokhsar D.S."/>
        </authorList>
    </citation>
    <scope>NUCLEOTIDE SEQUENCE [LARGE SCALE GENOMIC DNA]</scope>
</reference>
<evidence type="ECO:0000256" key="7">
    <source>
        <dbReference type="ARBA" id="ARBA00023033"/>
    </source>
</evidence>
<dbReference type="STRING" id="7719.ENSCINP00000022487"/>
<accession>F6Z1X1</accession>
<evidence type="ECO:0000256" key="4">
    <source>
        <dbReference type="ARBA" id="ARBA00022723"/>
    </source>
</evidence>
<evidence type="ECO:0000313" key="10">
    <source>
        <dbReference type="Ensembl" id="ENSCINP00000022487.2"/>
    </source>
</evidence>
<dbReference type="SUPFAM" id="SSF48264">
    <property type="entry name" value="Cytochrome P450"/>
    <property type="match status" value="1"/>
</dbReference>
<dbReference type="Gene3D" id="1.10.630.10">
    <property type="entry name" value="Cytochrome P450"/>
    <property type="match status" value="1"/>
</dbReference>
<dbReference type="GO" id="GO:0020037">
    <property type="term" value="F:heme binding"/>
    <property type="evidence" value="ECO:0007669"/>
    <property type="project" value="InterPro"/>
</dbReference>
<keyword evidence="5 9" id="KW-0560">Oxidoreductase</keyword>
<keyword evidence="11" id="KW-1185">Reference proteome</keyword>
<dbReference type="Pfam" id="PF00067">
    <property type="entry name" value="p450"/>
    <property type="match status" value="1"/>
</dbReference>
<dbReference type="GO" id="GO:0042359">
    <property type="term" value="P:vitamin D metabolic process"/>
    <property type="evidence" value="ECO:0007669"/>
    <property type="project" value="UniProtKB-ARBA"/>
</dbReference>
<reference evidence="10" key="3">
    <citation type="submission" date="2025-08" db="UniProtKB">
        <authorList>
            <consortium name="Ensembl"/>
        </authorList>
    </citation>
    <scope>IDENTIFICATION</scope>
</reference>
<dbReference type="Proteomes" id="UP000008144">
    <property type="component" value="Chromosome 7"/>
</dbReference>
<dbReference type="PANTHER" id="PTHR24279">
    <property type="entry name" value="CYTOCHROME P450"/>
    <property type="match status" value="1"/>
</dbReference>
<sequence length="523" mass="60173">MLSCLQKASRRRSFDYFKVICIVRLQHAQVQSKETAVKDFSEIPQPKSLPILGTFLDYTKFRGFNVANLSNLFKARFDELGPIYKETIIPGLSEPTVHCFSPQDNEKLFRLESRLANRDPIEFLKVVRERIGVPSGLVNIQGEEWYQLRRIVNEHFLTNSSVWSYSKDIHEVSEDFVDYISRSLDSNNEVPNFALALNKWALEGAGVFSLDTRFGMFTGEVEEHLQEIVDNSNLMFQLMAELTVAPPFWKYFETKQIRILIFVLDLLSRYYALKQCQAAQVAAIKKQRDILLKRIKEKDPEKLTKLEKLMTKEVDILVSDMLGGGVDTTSNAAAFMLYIMAVNPDKQEILREEIKTALQSGKVDGKSLQRMKYLHACALEAQRMFPLTPGTSRRLPVDVVLSGYNVPAGTRLLLLSNVAHHKNPEYFDQPESFLPERWLERKHKSKQEWSNFMSTRSGFAMIGSFGMGARACPGRKFAMQEVHYLLISLLSRYKVEYHHKPIKPHFRLVTVPSEEPQFTFIPL</sequence>
<gene>
    <name evidence="10" type="primary">LOC113474003</name>
</gene>
<evidence type="ECO:0000256" key="6">
    <source>
        <dbReference type="ARBA" id="ARBA00023004"/>
    </source>
</evidence>
<evidence type="ECO:0000256" key="1">
    <source>
        <dbReference type="ARBA" id="ARBA00001971"/>
    </source>
</evidence>
<dbReference type="GO" id="GO:0004497">
    <property type="term" value="F:monooxygenase activity"/>
    <property type="evidence" value="ECO:0007669"/>
    <property type="project" value="UniProtKB-KW"/>
</dbReference>
<keyword evidence="3 8" id="KW-0349">Heme</keyword>
<dbReference type="PRINTS" id="PR00463">
    <property type="entry name" value="EP450I"/>
</dbReference>
<evidence type="ECO:0000313" key="11">
    <source>
        <dbReference type="Proteomes" id="UP000008144"/>
    </source>
</evidence>
<dbReference type="CDD" id="cd11054">
    <property type="entry name" value="CYP24A1-like"/>
    <property type="match status" value="1"/>
</dbReference>
<dbReference type="FunCoup" id="F6Z1X1">
    <property type="interactions" value="12"/>
</dbReference>
<protein>
    <submittedName>
        <fullName evidence="10">Cytochrome P450 10-like</fullName>
    </submittedName>
</protein>
<dbReference type="PROSITE" id="PS00086">
    <property type="entry name" value="CYTOCHROME_P450"/>
    <property type="match status" value="1"/>
</dbReference>
<dbReference type="EMBL" id="EAAA01002476">
    <property type="status" value="NOT_ANNOTATED_CDS"/>
    <property type="molecule type" value="Genomic_DNA"/>
</dbReference>
<feature type="binding site" description="axial binding residue" evidence="8">
    <location>
        <position position="472"/>
    </location>
    <ligand>
        <name>heme</name>
        <dbReference type="ChEBI" id="CHEBI:30413"/>
    </ligand>
    <ligandPart>
        <name>Fe</name>
        <dbReference type="ChEBI" id="CHEBI:18248"/>
    </ligandPart>
</feature>
<dbReference type="InterPro" id="IPR050479">
    <property type="entry name" value="CYP11_CYP27_families"/>
</dbReference>
<dbReference type="Ensembl" id="ENSCINT00000022733.2">
    <property type="protein sequence ID" value="ENSCINP00000022487.2"/>
    <property type="gene ID" value="ENSCING00000011877.2"/>
</dbReference>
<dbReference type="InterPro" id="IPR017972">
    <property type="entry name" value="Cyt_P450_CS"/>
</dbReference>
<dbReference type="InParanoid" id="F6Z1X1"/>
<dbReference type="InterPro" id="IPR002401">
    <property type="entry name" value="Cyt_P450_E_grp-I"/>
</dbReference>
<keyword evidence="4 8" id="KW-0479">Metal-binding</keyword>
<comment type="similarity">
    <text evidence="2 9">Belongs to the cytochrome P450 family.</text>
</comment>
<dbReference type="FunFam" id="1.10.630.10:FF:000006">
    <property type="entry name" value="Cytochrome P450 302a1, mitochondrial"/>
    <property type="match status" value="1"/>
</dbReference>
<organism evidence="10 11">
    <name type="scientific">Ciona intestinalis</name>
    <name type="common">Transparent sea squirt</name>
    <name type="synonym">Ascidia intestinalis</name>
    <dbReference type="NCBI Taxonomy" id="7719"/>
    <lineage>
        <taxon>Eukaryota</taxon>
        <taxon>Metazoa</taxon>
        <taxon>Chordata</taxon>
        <taxon>Tunicata</taxon>
        <taxon>Ascidiacea</taxon>
        <taxon>Phlebobranchia</taxon>
        <taxon>Cionidae</taxon>
        <taxon>Ciona</taxon>
    </lineage>
</organism>
<evidence type="ECO:0000256" key="3">
    <source>
        <dbReference type="ARBA" id="ARBA00022617"/>
    </source>
</evidence>
<name>F6Z1X1_CIOIN</name>
<evidence type="ECO:0000256" key="9">
    <source>
        <dbReference type="RuleBase" id="RU000461"/>
    </source>
</evidence>
<dbReference type="GeneTree" id="ENSGT00940000165868"/>
<reference evidence="10" key="2">
    <citation type="journal article" date="2008" name="Genome Biol.">
        <title>Improved genome assembly and evidence-based global gene model set for the chordate Ciona intestinalis: new insight into intron and operon populations.</title>
        <authorList>
            <person name="Satou Y."/>
            <person name="Mineta K."/>
            <person name="Ogasawara M."/>
            <person name="Sasakura Y."/>
            <person name="Shoguchi E."/>
            <person name="Ueno K."/>
            <person name="Yamada L."/>
            <person name="Matsumoto J."/>
            <person name="Wasserscheid J."/>
            <person name="Dewar K."/>
            <person name="Wiley G.B."/>
            <person name="Macmil S.L."/>
            <person name="Roe B.A."/>
            <person name="Zeller R.W."/>
            <person name="Hastings K.E."/>
            <person name="Lemaire P."/>
            <person name="Lindquist E."/>
            <person name="Endo T."/>
            <person name="Hotta K."/>
            <person name="Inaba K."/>
        </authorList>
    </citation>
    <scope>NUCLEOTIDE SEQUENCE [LARGE SCALE GENOMIC DNA]</scope>
    <source>
        <strain evidence="10">wild type</strain>
    </source>
</reference>
<dbReference type="OMA" id="FRIENLC"/>
<dbReference type="InterPro" id="IPR001128">
    <property type="entry name" value="Cyt_P450"/>
</dbReference>
<dbReference type="AlphaFoldDB" id="F6Z1X1"/>
<evidence type="ECO:0000256" key="2">
    <source>
        <dbReference type="ARBA" id="ARBA00010617"/>
    </source>
</evidence>
<dbReference type="InterPro" id="IPR036396">
    <property type="entry name" value="Cyt_P450_sf"/>
</dbReference>
<keyword evidence="7 9" id="KW-0503">Monooxygenase</keyword>
<reference evidence="10" key="4">
    <citation type="submission" date="2025-09" db="UniProtKB">
        <authorList>
            <consortium name="Ensembl"/>
        </authorList>
    </citation>
    <scope>IDENTIFICATION</scope>
</reference>
<dbReference type="PRINTS" id="PR00385">
    <property type="entry name" value="P450"/>
</dbReference>
<dbReference type="PANTHER" id="PTHR24279:SF120">
    <property type="entry name" value="CYTOCHROME P450"/>
    <property type="match status" value="1"/>
</dbReference>
<proteinExistence type="inferred from homology"/>
<dbReference type="GO" id="GO:0005506">
    <property type="term" value="F:iron ion binding"/>
    <property type="evidence" value="ECO:0007669"/>
    <property type="project" value="InterPro"/>
</dbReference>